<comment type="caution">
    <text evidence="1">The sequence shown here is derived from an EMBL/GenBank/DDBJ whole genome shotgun (WGS) entry which is preliminary data.</text>
</comment>
<keyword evidence="2" id="KW-1185">Reference proteome</keyword>
<dbReference type="RefSeq" id="WP_343494932.1">
    <property type="nucleotide sequence ID" value="NZ_JBCPYA010000020.1"/>
</dbReference>
<reference evidence="1 2" key="1">
    <citation type="submission" date="2024-05" db="EMBL/GenBank/DDBJ databases">
        <title>Burkholderia sp. Nov. a novel bacteria isolated from rhizosphere soil of Camellia sinensis.</title>
        <authorList>
            <person name="Dong Y."/>
        </authorList>
    </citation>
    <scope>NUCLEOTIDE SEQUENCE [LARGE SCALE GENOMIC DNA]</scope>
    <source>
        <strain evidence="1 2">GS2Y</strain>
    </source>
</reference>
<protein>
    <submittedName>
        <fullName evidence="1">Uncharacterized protein</fullName>
    </submittedName>
</protein>
<dbReference type="EMBL" id="JBCPYA010000020">
    <property type="protein sequence ID" value="MEN2474818.1"/>
    <property type="molecule type" value="Genomic_DNA"/>
</dbReference>
<sequence length="804" mass="90456">MNKFELRLAALSKLVDVNSAEVDIRLSEEFSRVDKVLQESVEYGELSEALKTLGVLVPRFHMATLPMLEAFARSVSSRTLTEGGTPIIGAQLRYLSAESLIREAIEVADNIRYVHTEQVTNFLLEMSRANDKEVRAKAERSLETLATFDLNVFYGEPPCGAEPQARMVTQFISLTNDALRVNANVILRVLSTVLSPTIEGTSSAFQSITIRRGPLTSDGGVAAMRTDAINLAKKIYGLEASVDHRKRVLLTLDSATKRENQASDAATSAMFERDAITVLEFMRDLVVTEALPLVQSIEHLAYWDYYHGTSQAIRDKALEVRDAVNAHTEYQIYKQLIGFEGIFGKWEDLSRSDEAWDYSDSGRRAAAHQYLEQINDTSYAIWRDRILEFSKTRSNDLATFPVYYEFLESIGRERPSLALELITTHEAVMTPFLIALIRGLWASAKAAETEAIVKTWLVDGRHLTITAKSLYGTGAARLSMLTAVVDRAASLDDRHALMQAMGTAAGLYAEGAIEAKAVFIQSLRELKKRNDARWASVVWFSRDFRTLVRGMEPGERAETLATLTSLPELDYQAEEVIYEIAQHDIQGVLDFMVGRLRHARVLGKRKLASEGNESEQFEPIPFQFSKLGELFARAPDALLSALRSDFNDEVRFMFTYRGVRLVKSAFPTFGEPLEALLLKYVQTENDDDIAFVIGVLRAYEGSTSILEICKAIIKTVPVRSGIWSEVAATIEATGVVRGEYGMVEALERKQQEILNWKDHENEHIRAFAEWLTVGLQRQIEHERQRADEDLALRKYRYGVDKDEN</sequence>
<accession>A0ABU9WS93</accession>
<name>A0ABU9WS93_9BURK</name>
<dbReference type="Proteomes" id="UP001466933">
    <property type="component" value="Unassembled WGS sequence"/>
</dbReference>
<organism evidence="1 2">
    <name type="scientific">Burkholderia theae</name>
    <dbReference type="NCBI Taxonomy" id="3143496"/>
    <lineage>
        <taxon>Bacteria</taxon>
        <taxon>Pseudomonadati</taxon>
        <taxon>Pseudomonadota</taxon>
        <taxon>Betaproteobacteria</taxon>
        <taxon>Burkholderiales</taxon>
        <taxon>Burkholderiaceae</taxon>
        <taxon>Burkholderia</taxon>
    </lineage>
</organism>
<evidence type="ECO:0000313" key="2">
    <source>
        <dbReference type="Proteomes" id="UP001466933"/>
    </source>
</evidence>
<evidence type="ECO:0000313" key="1">
    <source>
        <dbReference type="EMBL" id="MEN2474818.1"/>
    </source>
</evidence>
<proteinExistence type="predicted"/>
<gene>
    <name evidence="1" type="ORF">VOI36_33435</name>
</gene>